<reference evidence="15" key="1">
    <citation type="submission" date="2011-08" db="EMBL/GenBank/DDBJ databases">
        <title>The draft genome of Latimeria chalumnae.</title>
        <authorList>
            <person name="Di Palma F."/>
            <person name="Alfoldi J."/>
            <person name="Johnson J."/>
            <person name="Berlin A."/>
            <person name="Gnerre S."/>
            <person name="Jaffe D."/>
            <person name="MacCallum I."/>
            <person name="Young S."/>
            <person name="Walker B.J."/>
            <person name="Lander E."/>
            <person name="Lindblad-Toh K."/>
        </authorList>
    </citation>
    <scope>NUCLEOTIDE SEQUENCE [LARGE SCALE GENOMIC DNA]</scope>
    <source>
        <strain evidence="15">Wild caught</strain>
    </source>
</reference>
<reference evidence="14" key="3">
    <citation type="submission" date="2025-09" db="UniProtKB">
        <authorList>
            <consortium name="Ensembl"/>
        </authorList>
    </citation>
    <scope>IDENTIFICATION</scope>
</reference>
<dbReference type="Bgee" id="ENSLACG00000018048">
    <property type="expression patterns" value="Expressed in chordate pharynx and 2 other cell types or tissues"/>
</dbReference>
<proteinExistence type="inferred from homology"/>
<dbReference type="OMA" id="LNHHDQG"/>
<evidence type="ECO:0000256" key="12">
    <source>
        <dbReference type="SAM" id="MobiDB-lite"/>
    </source>
</evidence>
<reference evidence="14" key="2">
    <citation type="submission" date="2025-08" db="UniProtKB">
        <authorList>
            <consortium name="Ensembl"/>
        </authorList>
    </citation>
    <scope>IDENTIFICATION</scope>
</reference>
<keyword evidence="4 11" id="KW-0489">Methyltransferase</keyword>
<evidence type="ECO:0000256" key="5">
    <source>
        <dbReference type="ARBA" id="ARBA00022679"/>
    </source>
</evidence>
<evidence type="ECO:0000256" key="9">
    <source>
        <dbReference type="ARBA" id="ARBA00045273"/>
    </source>
</evidence>
<dbReference type="InParanoid" id="H3BF65"/>
<dbReference type="KEGG" id="lcm:102352439"/>
<dbReference type="eggNOG" id="KOG2899">
    <property type="taxonomic scope" value="Eukaryota"/>
</dbReference>
<dbReference type="FunFam" id="3.40.50.150:FF:000138">
    <property type="entry name" value="BCDIN3 domain containing RNA methyltransferase"/>
    <property type="match status" value="1"/>
</dbReference>
<dbReference type="EC" id="2.1.1.-" evidence="11"/>
<dbReference type="Pfam" id="PF06859">
    <property type="entry name" value="Bin3"/>
    <property type="match status" value="1"/>
</dbReference>
<dbReference type="Proteomes" id="UP000008672">
    <property type="component" value="Unassembled WGS sequence"/>
</dbReference>
<dbReference type="OrthoDB" id="273070at2759"/>
<feature type="region of interest" description="Disordered" evidence="12">
    <location>
        <begin position="1"/>
        <end position="25"/>
    </location>
</feature>
<evidence type="ECO:0000256" key="3">
    <source>
        <dbReference type="ARBA" id="ARBA00022490"/>
    </source>
</evidence>
<dbReference type="GeneTree" id="ENSGT00940000153993"/>
<feature type="domain" description="Bin3-type SAM" evidence="13">
    <location>
        <begin position="45"/>
        <end position="269"/>
    </location>
</feature>
<protein>
    <recommendedName>
        <fullName evidence="11">RNA methyltransferase</fullName>
        <ecNumber evidence="11">2.1.1.-</ecNumber>
    </recommendedName>
</protein>
<dbReference type="EMBL" id="AFYH01001369">
    <property type="status" value="NOT_ANNOTATED_CDS"/>
    <property type="molecule type" value="Genomic_DNA"/>
</dbReference>
<evidence type="ECO:0000256" key="8">
    <source>
        <dbReference type="ARBA" id="ARBA00044707"/>
    </source>
</evidence>
<sequence length="281" mass="30654">MAAPREQGGVQQRGESGSGEEAAAAEPGAAPFGNFMNYYRFQPPAERLGLLPAALLRQLFPGRREAALLGLDVGCNSGDLSIALYQHLLGLKPGEDASGSPDGLKLKLLGCDLDAALVQRAVNSNSFPEAVSFTTLDIMDASARQAVLGSYLASLGRSCFDICFCMSVTMWIHLNHGDCGLLGFLSSIAGLTQFLLIEPQPWKCYRSAARRLRKLGRNDFDHFKKLEIKGDVTEKIREYLLADCSMELVTCFGSTNWDRSLLLFKRLQTPPDCERAGKDVT</sequence>
<evidence type="ECO:0000256" key="7">
    <source>
        <dbReference type="ARBA" id="ARBA00044650"/>
    </source>
</evidence>
<dbReference type="GeneID" id="102352439"/>
<dbReference type="InterPro" id="IPR010675">
    <property type="entry name" value="Bin3_C"/>
</dbReference>
<evidence type="ECO:0000256" key="4">
    <source>
        <dbReference type="ARBA" id="ARBA00022603"/>
    </source>
</evidence>
<comment type="catalytic activity">
    <reaction evidence="8">
        <text>a 5'-end 5'-phospho-ribonucleoside-RNA + S-adenosyl-L-methionine = a 5'-end (5'-methylphospho)-ribonucleoside-RNA + S-adenosyl-L-homocysteine</text>
        <dbReference type="Rhea" id="RHEA:58656"/>
        <dbReference type="Rhea" id="RHEA-COMP:15179"/>
        <dbReference type="Rhea" id="RHEA-COMP:15181"/>
        <dbReference type="ChEBI" id="CHEBI:57856"/>
        <dbReference type="ChEBI" id="CHEBI:59789"/>
        <dbReference type="ChEBI" id="CHEBI:138282"/>
        <dbReference type="ChEBI" id="CHEBI:142776"/>
    </reaction>
</comment>
<keyword evidence="15" id="KW-1185">Reference proteome</keyword>
<evidence type="ECO:0000256" key="6">
    <source>
        <dbReference type="ARBA" id="ARBA00022691"/>
    </source>
</evidence>
<gene>
    <name evidence="14" type="primary">BCDIN3D</name>
</gene>
<dbReference type="PANTHER" id="PTHR12315">
    <property type="entry name" value="BICOID-INTERACTING PROTEIN RELATED"/>
    <property type="match status" value="1"/>
</dbReference>
<dbReference type="GO" id="GO:2000632">
    <property type="term" value="P:negative regulation of pre-miRNA processing"/>
    <property type="evidence" value="ECO:0007669"/>
    <property type="project" value="TreeGrafter"/>
</dbReference>
<evidence type="ECO:0000256" key="10">
    <source>
        <dbReference type="PROSITE-ProRule" id="PRU00848"/>
    </source>
</evidence>
<comment type="catalytic activity">
    <reaction evidence="7">
        <text>a 5'-end 5'-phospho-ribonucleoside-RNA + 2 S-adenosyl-L-methionine = a 5'-end (5'-bismethylphospho)-ribonucleoside-RNA + 2 S-adenosyl-L-homocysteine</text>
        <dbReference type="Rhea" id="RHEA:58640"/>
        <dbReference type="Rhea" id="RHEA-COMP:15179"/>
        <dbReference type="Rhea" id="RHEA-COMP:15182"/>
        <dbReference type="ChEBI" id="CHEBI:57856"/>
        <dbReference type="ChEBI" id="CHEBI:59789"/>
        <dbReference type="ChEBI" id="CHEBI:138282"/>
        <dbReference type="ChEBI" id="CHEBI:142777"/>
    </reaction>
</comment>
<evidence type="ECO:0000313" key="15">
    <source>
        <dbReference type="Proteomes" id="UP000008672"/>
    </source>
</evidence>
<dbReference type="PROSITE" id="PS51515">
    <property type="entry name" value="BIN3_SAM"/>
    <property type="match status" value="1"/>
</dbReference>
<dbReference type="AlphaFoldDB" id="H3BF65"/>
<evidence type="ECO:0000259" key="13">
    <source>
        <dbReference type="PROSITE" id="PS51515"/>
    </source>
</evidence>
<dbReference type="GO" id="GO:0008173">
    <property type="term" value="F:RNA methyltransferase activity"/>
    <property type="evidence" value="ECO:0007669"/>
    <property type="project" value="UniProtKB-UniRule"/>
</dbReference>
<dbReference type="STRING" id="7897.ENSLACP00000020536"/>
<comment type="similarity">
    <text evidence="2 11">Belongs to the methyltransferase superfamily.</text>
</comment>
<dbReference type="InterPro" id="IPR039772">
    <property type="entry name" value="Bin3-like"/>
</dbReference>
<dbReference type="PANTHER" id="PTHR12315:SF1">
    <property type="entry name" value="RNA 5'-MONOPHOSPHATE METHYLTRANSFERASE"/>
    <property type="match status" value="1"/>
</dbReference>
<dbReference type="FunCoup" id="H3BF65">
    <property type="interactions" value="2516"/>
</dbReference>
<keyword evidence="5 11" id="KW-0808">Transferase</keyword>
<dbReference type="GO" id="GO:0032259">
    <property type="term" value="P:methylation"/>
    <property type="evidence" value="ECO:0007669"/>
    <property type="project" value="UniProtKB-KW"/>
</dbReference>
<comment type="function">
    <text evidence="9">O-methyltransferase that specifically monomethylates 5'-monophosphate of cytoplasmic histidyl tRNA (tRNA(His)), acting as a capping enzyme by protecting tRNA(His) from cleavage by DICER1. Also able, with less efficiently, to methylate the 5' monophosphate of a subset of pre-miRNAs, acting as a negative regulator of miRNA processing. The 5' monophosphate of pre-miRNAs is recognized by DICER1 and is required for pre-miRNAs processing: methylation at this position reduces the processing of pre-miRNAs by DICER1. Was also reported to mediate dimethylation of pre-miR-145; however dimethylation cannot be reproduced by another group which observes a monomethylation of pre-miR-145.</text>
</comment>
<evidence type="ECO:0000256" key="2">
    <source>
        <dbReference type="ARBA" id="ARBA00008361"/>
    </source>
</evidence>
<dbReference type="GO" id="GO:0008171">
    <property type="term" value="F:O-methyltransferase activity"/>
    <property type="evidence" value="ECO:0007669"/>
    <property type="project" value="UniProtKB-UniRule"/>
</dbReference>
<dbReference type="InterPro" id="IPR024160">
    <property type="entry name" value="BIN3_SAM-bd_dom"/>
</dbReference>
<accession>H3BF65</accession>
<dbReference type="SUPFAM" id="SSF53335">
    <property type="entry name" value="S-adenosyl-L-methionine-dependent methyltransferases"/>
    <property type="match status" value="1"/>
</dbReference>
<dbReference type="InterPro" id="IPR029063">
    <property type="entry name" value="SAM-dependent_MTases_sf"/>
</dbReference>
<dbReference type="Gene3D" id="3.40.50.150">
    <property type="entry name" value="Vaccinia Virus protein VP39"/>
    <property type="match status" value="1"/>
</dbReference>
<organism evidence="14 15">
    <name type="scientific">Latimeria chalumnae</name>
    <name type="common">Coelacanth</name>
    <dbReference type="NCBI Taxonomy" id="7897"/>
    <lineage>
        <taxon>Eukaryota</taxon>
        <taxon>Metazoa</taxon>
        <taxon>Chordata</taxon>
        <taxon>Craniata</taxon>
        <taxon>Vertebrata</taxon>
        <taxon>Euteleostomi</taxon>
        <taxon>Coelacanthiformes</taxon>
        <taxon>Coelacanthidae</taxon>
        <taxon>Latimeria</taxon>
    </lineage>
</organism>
<keyword evidence="3" id="KW-0963">Cytoplasm</keyword>
<dbReference type="EMBL" id="AFYH01001370">
    <property type="status" value="NOT_ANNOTATED_CDS"/>
    <property type="molecule type" value="Genomic_DNA"/>
</dbReference>
<evidence type="ECO:0000313" key="14">
    <source>
        <dbReference type="Ensembl" id="ENSLACP00000020536.1"/>
    </source>
</evidence>
<comment type="subcellular location">
    <subcellularLocation>
        <location evidence="1">Cytoplasm</location>
    </subcellularLocation>
</comment>
<keyword evidence="6 10" id="KW-0949">S-adenosyl-L-methionine</keyword>
<dbReference type="Ensembl" id="ENSLACT00000020676.1">
    <property type="protein sequence ID" value="ENSLACP00000020536.1"/>
    <property type="gene ID" value="ENSLACG00000018048.1"/>
</dbReference>
<evidence type="ECO:0000256" key="11">
    <source>
        <dbReference type="RuleBase" id="RU367087"/>
    </source>
</evidence>
<dbReference type="GO" id="GO:0005737">
    <property type="term" value="C:cytoplasm"/>
    <property type="evidence" value="ECO:0007669"/>
    <property type="project" value="UniProtKB-SubCell"/>
</dbReference>
<evidence type="ECO:0000256" key="1">
    <source>
        <dbReference type="ARBA" id="ARBA00004496"/>
    </source>
</evidence>
<dbReference type="HOGENOM" id="CLU_082749_0_0_1"/>
<name>H3BF65_LATCH</name>